<evidence type="ECO:0000256" key="6">
    <source>
        <dbReference type="ARBA" id="ARBA00022695"/>
    </source>
</evidence>
<dbReference type="EMBL" id="SIHO01000001">
    <property type="protein sequence ID" value="TFU06146.1"/>
    <property type="molecule type" value="Genomic_DNA"/>
</dbReference>
<dbReference type="PROSITE" id="PS00447">
    <property type="entry name" value="DNA_POLYMERASE_A"/>
    <property type="match status" value="1"/>
</dbReference>
<keyword evidence="9" id="KW-0239">DNA-directed DNA polymerase</keyword>
<feature type="domain" description="DNA-directed DNA polymerase family A palm" evidence="13">
    <location>
        <begin position="423"/>
        <end position="631"/>
    </location>
</feature>
<dbReference type="SUPFAM" id="SSF56672">
    <property type="entry name" value="DNA/RNA polymerases"/>
    <property type="match status" value="1"/>
</dbReference>
<keyword evidence="8" id="KW-0540">Nuclease</keyword>
<dbReference type="GO" id="GO:0004527">
    <property type="term" value="F:exonuclease activity"/>
    <property type="evidence" value="ECO:0007669"/>
    <property type="project" value="UniProtKB-KW"/>
</dbReference>
<dbReference type="Pfam" id="PF00476">
    <property type="entry name" value="DNA_pol_A"/>
    <property type="match status" value="1"/>
</dbReference>
<reference evidence="14 15" key="1">
    <citation type="submission" date="2019-02" db="EMBL/GenBank/DDBJ databases">
        <title>Polymorphobacter sp. isolated from the lake at the Tibet of China.</title>
        <authorList>
            <person name="Li A."/>
        </authorList>
    </citation>
    <scope>NUCLEOTIDE SEQUENCE [LARGE SCALE GENOMIC DNA]</scope>
    <source>
        <strain evidence="14 15">DJ1R-1</strain>
    </source>
</reference>
<organism evidence="14 15">
    <name type="scientific">Glacieibacterium arshaanense</name>
    <dbReference type="NCBI Taxonomy" id="2511025"/>
    <lineage>
        <taxon>Bacteria</taxon>
        <taxon>Pseudomonadati</taxon>
        <taxon>Pseudomonadota</taxon>
        <taxon>Alphaproteobacteria</taxon>
        <taxon>Sphingomonadales</taxon>
        <taxon>Sphingosinicellaceae</taxon>
        <taxon>Glacieibacterium</taxon>
    </lineage>
</organism>
<accession>A0A4Y9ER86</accession>
<dbReference type="PANTHER" id="PTHR10133:SF27">
    <property type="entry name" value="DNA POLYMERASE NU"/>
    <property type="match status" value="1"/>
</dbReference>
<evidence type="ECO:0000256" key="1">
    <source>
        <dbReference type="ARBA" id="ARBA00007705"/>
    </source>
</evidence>
<keyword evidence="8" id="KW-0378">Hydrolase</keyword>
<dbReference type="InterPro" id="IPR001098">
    <property type="entry name" value="DNA-dir_DNA_pol_A_palm_dom"/>
</dbReference>
<evidence type="ECO:0000256" key="7">
    <source>
        <dbReference type="ARBA" id="ARBA00022705"/>
    </source>
</evidence>
<dbReference type="Proteomes" id="UP000297737">
    <property type="component" value="Unassembled WGS sequence"/>
</dbReference>
<dbReference type="InterPro" id="IPR043502">
    <property type="entry name" value="DNA/RNA_pol_sf"/>
</dbReference>
<evidence type="ECO:0000256" key="5">
    <source>
        <dbReference type="ARBA" id="ARBA00022679"/>
    </source>
</evidence>
<dbReference type="OrthoDB" id="5465413at2"/>
<dbReference type="PRINTS" id="PR00868">
    <property type="entry name" value="DNAPOLI"/>
</dbReference>
<protein>
    <recommendedName>
        <fullName evidence="4">DNA polymerase I</fullName>
        <ecNumber evidence="3">2.7.7.7</ecNumber>
    </recommendedName>
</protein>
<comment type="similarity">
    <text evidence="1">Belongs to the DNA polymerase type-A family.</text>
</comment>
<keyword evidence="15" id="KW-1185">Reference proteome</keyword>
<dbReference type="InterPro" id="IPR002298">
    <property type="entry name" value="DNA_polymerase_A"/>
</dbReference>
<evidence type="ECO:0000256" key="4">
    <source>
        <dbReference type="ARBA" id="ARBA00020311"/>
    </source>
</evidence>
<comment type="caution">
    <text evidence="14">The sequence shown here is derived from an EMBL/GenBank/DDBJ whole genome shotgun (WGS) entry which is preliminary data.</text>
</comment>
<proteinExistence type="inferred from homology"/>
<dbReference type="Gene3D" id="1.20.1060.10">
    <property type="entry name" value="Taq DNA Polymerase, Chain T, domain 4"/>
    <property type="match status" value="1"/>
</dbReference>
<evidence type="ECO:0000256" key="2">
    <source>
        <dbReference type="ARBA" id="ARBA00011541"/>
    </source>
</evidence>
<evidence type="ECO:0000256" key="3">
    <source>
        <dbReference type="ARBA" id="ARBA00012417"/>
    </source>
</evidence>
<gene>
    <name evidence="14" type="ORF">EUV02_03800</name>
</gene>
<dbReference type="GO" id="GO:0006302">
    <property type="term" value="P:double-strand break repair"/>
    <property type="evidence" value="ECO:0007669"/>
    <property type="project" value="TreeGrafter"/>
</dbReference>
<comment type="subunit">
    <text evidence="2">Single-chain monomer with multiple functions.</text>
</comment>
<dbReference type="RefSeq" id="WP_135244870.1">
    <property type="nucleotide sequence ID" value="NZ_SIHO01000001.1"/>
</dbReference>
<dbReference type="PANTHER" id="PTHR10133">
    <property type="entry name" value="DNA POLYMERASE I"/>
    <property type="match status" value="1"/>
</dbReference>
<keyword evidence="7" id="KW-0235">DNA replication</keyword>
<dbReference type="AlphaFoldDB" id="A0A4Y9ER86"/>
<feature type="region of interest" description="Disordered" evidence="12">
    <location>
        <begin position="656"/>
        <end position="678"/>
    </location>
</feature>
<evidence type="ECO:0000256" key="8">
    <source>
        <dbReference type="ARBA" id="ARBA00022839"/>
    </source>
</evidence>
<evidence type="ECO:0000313" key="14">
    <source>
        <dbReference type="EMBL" id="TFU06146.1"/>
    </source>
</evidence>
<dbReference type="InterPro" id="IPR012337">
    <property type="entry name" value="RNaseH-like_sf"/>
</dbReference>
<evidence type="ECO:0000256" key="9">
    <source>
        <dbReference type="ARBA" id="ARBA00022932"/>
    </source>
</evidence>
<evidence type="ECO:0000256" key="12">
    <source>
        <dbReference type="SAM" id="MobiDB-lite"/>
    </source>
</evidence>
<evidence type="ECO:0000259" key="13">
    <source>
        <dbReference type="SMART" id="SM00482"/>
    </source>
</evidence>
<dbReference type="InterPro" id="IPR019760">
    <property type="entry name" value="DNA-dir_DNA_pol_A_CS"/>
</dbReference>
<evidence type="ECO:0000256" key="11">
    <source>
        <dbReference type="ARBA" id="ARBA00049244"/>
    </source>
</evidence>
<keyword evidence="5" id="KW-0808">Transferase</keyword>
<dbReference type="Gene3D" id="3.30.70.370">
    <property type="match status" value="2"/>
</dbReference>
<comment type="catalytic activity">
    <reaction evidence="11">
        <text>DNA(n) + a 2'-deoxyribonucleoside 5'-triphosphate = DNA(n+1) + diphosphate</text>
        <dbReference type="Rhea" id="RHEA:22508"/>
        <dbReference type="Rhea" id="RHEA-COMP:17339"/>
        <dbReference type="Rhea" id="RHEA-COMP:17340"/>
        <dbReference type="ChEBI" id="CHEBI:33019"/>
        <dbReference type="ChEBI" id="CHEBI:61560"/>
        <dbReference type="ChEBI" id="CHEBI:173112"/>
        <dbReference type="EC" id="2.7.7.7"/>
    </reaction>
</comment>
<dbReference type="GO" id="GO:0003887">
    <property type="term" value="F:DNA-directed DNA polymerase activity"/>
    <property type="evidence" value="ECO:0007669"/>
    <property type="project" value="UniProtKB-KW"/>
</dbReference>
<dbReference type="SMART" id="SM00482">
    <property type="entry name" value="POLAc"/>
    <property type="match status" value="1"/>
</dbReference>
<dbReference type="InterPro" id="IPR036397">
    <property type="entry name" value="RNaseH_sf"/>
</dbReference>
<keyword evidence="10" id="KW-0238">DNA-binding</keyword>
<evidence type="ECO:0000256" key="10">
    <source>
        <dbReference type="ARBA" id="ARBA00023125"/>
    </source>
</evidence>
<evidence type="ECO:0000313" key="15">
    <source>
        <dbReference type="Proteomes" id="UP000297737"/>
    </source>
</evidence>
<dbReference type="Gene3D" id="3.30.420.10">
    <property type="entry name" value="Ribonuclease H-like superfamily/Ribonuclease H"/>
    <property type="match status" value="1"/>
</dbReference>
<sequence>MMVHGLPISRGRYVFDVESNGLLDTATVIHCAVMKDVDTLQVHGFRPDQIPAFLKLYRAAKLLIGFNCIKFDCALIEKLHGVTVPQDRVLDLMNLGRLVFSDIKSLDFPKAKASKEYQSKLAAHEADRAHRIEMGLPDIGPSRLKPVPLFPGQFVGRHSLEAWGYRMGGGLKGDYSKDMKALGLDPWASWNPEMHAYMLQDAEVTHDLFRHLETFQASQQSIDLEMRVAWLCAKIERNGWPLDVRAAEQLYMTLVAERESLRTQLVTLFPPWRTRLPDFIPKRPNRTLGYLAGVPVERWKTHEFNPASRDHIADRLIEKYGWKPTEFNEAKKDADGNTVTVGKPVIDDKVLKKLPYPEAQQLARFFMLQKRIGQLGEGAQAWLKVVREGKIHASYTTNGAVTGRATHSYPNIAQVPSLSAEFGRDCRALFNVPRGWKQLGVDQAGLELRCLASFMVAFDGGAYIDIVLNGDIHWENAKALFGLPEDTVRDDNNPDHVRYRGVAKTFIYAFLYGAGDAKLGSIVKKGAAEGKKLRARFLKKFPALERLINYVKNAAKKGWLKGLDGRKLPIRSPHAALNTLLQSAGALICKQWIVDSEDALKAAGLRHGWDGDFVILGWIHDELQIAVRDVDGLVAKVAEIVIGVARDVGRHFPSWKCPTDGSASPMPKKQNKDDPDEVLGPIVGGANWAACH</sequence>
<keyword evidence="6" id="KW-0548">Nucleotidyltransferase</keyword>
<dbReference type="GO" id="GO:0003677">
    <property type="term" value="F:DNA binding"/>
    <property type="evidence" value="ECO:0007669"/>
    <property type="project" value="UniProtKB-KW"/>
</dbReference>
<dbReference type="SUPFAM" id="SSF53098">
    <property type="entry name" value="Ribonuclease H-like"/>
    <property type="match status" value="1"/>
</dbReference>
<dbReference type="EC" id="2.7.7.7" evidence="3"/>
<name>A0A4Y9ER86_9SPHN</name>
<dbReference type="GO" id="GO:0006261">
    <property type="term" value="P:DNA-templated DNA replication"/>
    <property type="evidence" value="ECO:0007669"/>
    <property type="project" value="InterPro"/>
</dbReference>
<keyword evidence="8" id="KW-0269">Exonuclease</keyword>